<gene>
    <name evidence="2" type="ORF">J2Z35_002511</name>
</gene>
<protein>
    <recommendedName>
        <fullName evidence="1">SHOCT-like domain-containing protein</fullName>
    </recommendedName>
</protein>
<accession>A0ABS4KNH1</accession>
<proteinExistence type="predicted"/>
<evidence type="ECO:0000313" key="2">
    <source>
        <dbReference type="EMBL" id="MBP2028681.1"/>
    </source>
</evidence>
<dbReference type="EMBL" id="JAGGLI010000036">
    <property type="protein sequence ID" value="MBP2028681.1"/>
    <property type="molecule type" value="Genomic_DNA"/>
</dbReference>
<feature type="domain" description="SHOCT-like" evidence="1">
    <location>
        <begin position="22"/>
        <end position="72"/>
    </location>
</feature>
<reference evidence="2 3" key="1">
    <citation type="submission" date="2021-03" db="EMBL/GenBank/DDBJ databases">
        <title>Genomic Encyclopedia of Type Strains, Phase IV (KMG-IV): sequencing the most valuable type-strain genomes for metagenomic binning, comparative biology and taxonomic classification.</title>
        <authorList>
            <person name="Goeker M."/>
        </authorList>
    </citation>
    <scope>NUCLEOTIDE SEQUENCE [LARGE SCALE GENOMIC DNA]</scope>
    <source>
        <strain evidence="2 3">DSM 27512</strain>
    </source>
</reference>
<keyword evidence="3" id="KW-1185">Reference proteome</keyword>
<name>A0ABS4KNH1_9FIRM</name>
<dbReference type="RefSeq" id="WP_209661740.1">
    <property type="nucleotide sequence ID" value="NZ_JAGGLI010000036.1"/>
</dbReference>
<evidence type="ECO:0000259" key="1">
    <source>
        <dbReference type="Pfam" id="PF20612"/>
    </source>
</evidence>
<sequence>MQIRKLKYEPDVKNISNNPPLSSEQLQREIDYYRAEKILKKMLERNLISNTEFNKIMGLNRVSFAPVLARLMPETLDI</sequence>
<dbReference type="Pfam" id="PF20612">
    <property type="entry name" value="SHOCT_2"/>
    <property type="match status" value="1"/>
</dbReference>
<dbReference type="Proteomes" id="UP001314903">
    <property type="component" value="Unassembled WGS sequence"/>
</dbReference>
<comment type="caution">
    <text evidence="2">The sequence shown here is derived from an EMBL/GenBank/DDBJ whole genome shotgun (WGS) entry which is preliminary data.</text>
</comment>
<dbReference type="InterPro" id="IPR046749">
    <property type="entry name" value="SHOCT_2"/>
</dbReference>
<evidence type="ECO:0000313" key="3">
    <source>
        <dbReference type="Proteomes" id="UP001314903"/>
    </source>
</evidence>
<organism evidence="2 3">
    <name type="scientific">Acetoanaerobium pronyense</name>
    <dbReference type="NCBI Taxonomy" id="1482736"/>
    <lineage>
        <taxon>Bacteria</taxon>
        <taxon>Bacillati</taxon>
        <taxon>Bacillota</taxon>
        <taxon>Clostridia</taxon>
        <taxon>Peptostreptococcales</taxon>
        <taxon>Filifactoraceae</taxon>
        <taxon>Acetoanaerobium</taxon>
    </lineage>
</organism>